<dbReference type="InterPro" id="IPR009874">
    <property type="entry name" value="DUF1428"/>
</dbReference>
<protein>
    <submittedName>
        <fullName evidence="1">DUF1428 domain-containing protein</fullName>
    </submittedName>
</protein>
<dbReference type="PIRSF" id="PIRSF007028">
    <property type="entry name" value="UCP007028"/>
    <property type="match status" value="1"/>
</dbReference>
<sequence>MYVCGLVIPVPATELDAYRRWAENGASFFREYGCIEIVECWEDFVPEGKQTDFRRAVAAGPDEKIVFTWQIWPDKAFFEAAEARMHEDPRMDSAGEPPFDARRLILGCFAPIVAVGRE</sequence>
<dbReference type="InterPro" id="IPR011008">
    <property type="entry name" value="Dimeric_a/b-barrel"/>
</dbReference>
<reference evidence="1" key="1">
    <citation type="submission" date="2022-04" db="EMBL/GenBank/DDBJ databases">
        <title>Tomato heritable bacteria conferring resistance against bacterial wilt.</title>
        <authorList>
            <person name="Yin J."/>
        </authorList>
    </citation>
    <scope>NUCLEOTIDE SEQUENCE</scope>
    <source>
        <strain evidence="1">Cra20</strain>
    </source>
</reference>
<dbReference type="SUPFAM" id="SSF54909">
    <property type="entry name" value="Dimeric alpha+beta barrel"/>
    <property type="match status" value="1"/>
</dbReference>
<comment type="caution">
    <text evidence="1">The sequence shown here is derived from an EMBL/GenBank/DDBJ whole genome shotgun (WGS) entry which is preliminary data.</text>
</comment>
<proteinExistence type="predicted"/>
<evidence type="ECO:0000313" key="1">
    <source>
        <dbReference type="EMBL" id="MDT8760355.1"/>
    </source>
</evidence>
<dbReference type="Gene3D" id="3.30.70.100">
    <property type="match status" value="1"/>
</dbReference>
<dbReference type="EMBL" id="JALMLT010000004">
    <property type="protein sequence ID" value="MDT8760355.1"/>
    <property type="molecule type" value="Genomic_DNA"/>
</dbReference>
<accession>A0ABU3NAC8</accession>
<gene>
    <name evidence="1" type="ORF">MZO42_16765</name>
</gene>
<name>A0ABU3NAC8_9SPHN</name>
<dbReference type="Pfam" id="PF07237">
    <property type="entry name" value="DUF1428"/>
    <property type="match status" value="1"/>
</dbReference>
<organism evidence="1">
    <name type="scientific">Sphingomonas psychrotolerans</name>
    <dbReference type="NCBI Taxonomy" id="1327635"/>
    <lineage>
        <taxon>Bacteria</taxon>
        <taxon>Pseudomonadati</taxon>
        <taxon>Pseudomonadota</taxon>
        <taxon>Alphaproteobacteria</taxon>
        <taxon>Sphingomonadales</taxon>
        <taxon>Sphingomonadaceae</taxon>
        <taxon>Sphingomonas</taxon>
    </lineage>
</organism>